<feature type="transmembrane region" description="Helical" evidence="9">
    <location>
        <begin position="209"/>
        <end position="231"/>
    </location>
</feature>
<dbReference type="Proteomes" id="UP000663879">
    <property type="component" value="Unassembled WGS sequence"/>
</dbReference>
<evidence type="ECO:0000259" key="10">
    <source>
        <dbReference type="Pfam" id="PF08016"/>
    </source>
</evidence>
<dbReference type="Pfam" id="PF20519">
    <property type="entry name" value="Polycystin_dom"/>
    <property type="match status" value="1"/>
</dbReference>
<organism evidence="12 13">
    <name type="scientific">Brachionus calyciflorus</name>
    <dbReference type="NCBI Taxonomy" id="104777"/>
    <lineage>
        <taxon>Eukaryota</taxon>
        <taxon>Metazoa</taxon>
        <taxon>Spiralia</taxon>
        <taxon>Gnathifera</taxon>
        <taxon>Rotifera</taxon>
        <taxon>Eurotatoria</taxon>
        <taxon>Monogononta</taxon>
        <taxon>Pseudotrocha</taxon>
        <taxon>Ploima</taxon>
        <taxon>Brachionidae</taxon>
        <taxon>Brachionus</taxon>
    </lineage>
</organism>
<dbReference type="PANTHER" id="PTHR10877:SF150">
    <property type="entry name" value="REJ DOMAIN-CONTAINING PROTEIN"/>
    <property type="match status" value="1"/>
</dbReference>
<dbReference type="InterPro" id="IPR051223">
    <property type="entry name" value="Polycystin"/>
</dbReference>
<comment type="similarity">
    <text evidence="2">Belongs to the polycystin family.</text>
</comment>
<dbReference type="Gene3D" id="1.10.287.70">
    <property type="match status" value="1"/>
</dbReference>
<evidence type="ECO:0000256" key="5">
    <source>
        <dbReference type="ARBA" id="ARBA00023136"/>
    </source>
</evidence>
<feature type="transmembrane region" description="Helical" evidence="9">
    <location>
        <begin position="283"/>
        <end position="304"/>
    </location>
</feature>
<evidence type="ECO:0000256" key="8">
    <source>
        <dbReference type="SAM" id="Coils"/>
    </source>
</evidence>
<comment type="subcellular location">
    <subcellularLocation>
        <location evidence="1">Membrane</location>
        <topology evidence="1">Multi-pass membrane protein</topology>
    </subcellularLocation>
</comment>
<dbReference type="InterPro" id="IPR003915">
    <property type="entry name" value="PKD_2"/>
</dbReference>
<feature type="transmembrane region" description="Helical" evidence="9">
    <location>
        <begin position="370"/>
        <end position="392"/>
    </location>
</feature>
<protein>
    <submittedName>
        <fullName evidence="12">Uncharacterized protein</fullName>
    </submittedName>
</protein>
<feature type="domain" description="Polycystin" evidence="11">
    <location>
        <begin position="33"/>
        <end position="236"/>
    </location>
</feature>
<comment type="caution">
    <text evidence="12">The sequence shown here is derived from an EMBL/GenBank/DDBJ whole genome shotgun (WGS) entry which is preliminary data.</text>
</comment>
<dbReference type="Pfam" id="PF08016">
    <property type="entry name" value="PKD_channel"/>
    <property type="match status" value="1"/>
</dbReference>
<sequence>MFLVSYTNKDLNSYAYQKQLQSLFGFKTQNYSLDSVWTVKNIWQWSRTYFVPAFKNNAYDSNVNKFMIDNASFIIGKPIMRQNRIKNETCRTQGIEKKLNINTCFDDFGLLNQEKSFFDVNWSNYNPNISSKYSEFFKYRSSSEVETYPYLGKYYNFFGGGYVYTIDYINNTTSVIFDDLVNLEELKWIDQHTRGIFFEFQVYNPNLNLFAYCTILFEIIPTGKIIPSVYFEPVILFEPLSGFAAFVIAINVIFLIFILMFMIKEIRLIIKEKSNYFKKFWNYIEWLIFVFTWFTFAIYLYRLYAKNDLFEKLKNNKIIKLQLLCYWNGIMAICLGFLSFFASLKFLKLLRFNRKIQEFMVTLKLSLNDLVNFSLVFVICWSAFAQIIYLILFDDNKSFSTIIASFEATFLMTLNKLYKDIYIGSESVLIGIITIFFYVFVVFTLLGLFITIITENFAKSSKFNDTDEQSKIVKDFLKEKFQRFIKLIKNEEKKINSKMDKIDEYEQKINEFLIMFKQLEKN</sequence>
<proteinExistence type="inferred from homology"/>
<evidence type="ECO:0000256" key="7">
    <source>
        <dbReference type="PIRSR" id="PIRSR603915-2"/>
    </source>
</evidence>
<dbReference type="InterPro" id="IPR046791">
    <property type="entry name" value="Polycystin_dom"/>
</dbReference>
<gene>
    <name evidence="12" type="ORF">OXX778_LOCUS20051</name>
</gene>
<keyword evidence="13" id="KW-1185">Reference proteome</keyword>
<dbReference type="GO" id="GO:0050982">
    <property type="term" value="P:detection of mechanical stimulus"/>
    <property type="evidence" value="ECO:0007669"/>
    <property type="project" value="TreeGrafter"/>
</dbReference>
<evidence type="ECO:0000256" key="4">
    <source>
        <dbReference type="ARBA" id="ARBA00022989"/>
    </source>
</evidence>
<evidence type="ECO:0000256" key="2">
    <source>
        <dbReference type="ARBA" id="ARBA00007200"/>
    </source>
</evidence>
<feature type="domain" description="Polycystin cation channel PKD1/PKD2" evidence="10">
    <location>
        <begin position="243"/>
        <end position="458"/>
    </location>
</feature>
<reference evidence="12" key="1">
    <citation type="submission" date="2021-02" db="EMBL/GenBank/DDBJ databases">
        <authorList>
            <person name="Nowell W R."/>
        </authorList>
    </citation>
    <scope>NUCLEOTIDE SEQUENCE</scope>
    <source>
        <strain evidence="12">Ploen Becks lab</strain>
    </source>
</reference>
<keyword evidence="4 9" id="KW-1133">Transmembrane helix</keyword>
<dbReference type="EMBL" id="CAJNOC010006434">
    <property type="protein sequence ID" value="CAF1077956.1"/>
    <property type="molecule type" value="Genomic_DNA"/>
</dbReference>
<evidence type="ECO:0000256" key="3">
    <source>
        <dbReference type="ARBA" id="ARBA00022692"/>
    </source>
</evidence>
<keyword evidence="6" id="KW-0325">Glycoprotein</keyword>
<feature type="coiled-coil region" evidence="8">
    <location>
        <begin position="474"/>
        <end position="522"/>
    </location>
</feature>
<dbReference type="PANTHER" id="PTHR10877">
    <property type="entry name" value="POLYCYSTIN FAMILY MEMBER"/>
    <property type="match status" value="1"/>
</dbReference>
<accession>A0A814MG48</accession>
<evidence type="ECO:0000256" key="9">
    <source>
        <dbReference type="SAM" id="Phobius"/>
    </source>
</evidence>
<dbReference type="GO" id="GO:0005262">
    <property type="term" value="F:calcium channel activity"/>
    <property type="evidence" value="ECO:0007669"/>
    <property type="project" value="TreeGrafter"/>
</dbReference>
<dbReference type="GO" id="GO:0016020">
    <property type="term" value="C:membrane"/>
    <property type="evidence" value="ECO:0007669"/>
    <property type="project" value="UniProtKB-SubCell"/>
</dbReference>
<evidence type="ECO:0000256" key="1">
    <source>
        <dbReference type="ARBA" id="ARBA00004141"/>
    </source>
</evidence>
<dbReference type="OrthoDB" id="444119at2759"/>
<feature type="transmembrane region" description="Helical" evidence="9">
    <location>
        <begin position="243"/>
        <end position="263"/>
    </location>
</feature>
<name>A0A814MG48_9BILA</name>
<evidence type="ECO:0000256" key="6">
    <source>
        <dbReference type="ARBA" id="ARBA00023180"/>
    </source>
</evidence>
<dbReference type="PRINTS" id="PR01433">
    <property type="entry name" value="POLYCYSTIN2"/>
</dbReference>
<evidence type="ECO:0000259" key="11">
    <source>
        <dbReference type="Pfam" id="PF20519"/>
    </source>
</evidence>
<keyword evidence="8" id="KW-0175">Coiled coil</keyword>
<evidence type="ECO:0000313" key="13">
    <source>
        <dbReference type="Proteomes" id="UP000663879"/>
    </source>
</evidence>
<dbReference type="InterPro" id="IPR013122">
    <property type="entry name" value="PKD1_2_channel"/>
</dbReference>
<keyword evidence="5 9" id="KW-0472">Membrane</keyword>
<dbReference type="AlphaFoldDB" id="A0A814MG48"/>
<dbReference type="GO" id="GO:0005509">
    <property type="term" value="F:calcium ion binding"/>
    <property type="evidence" value="ECO:0007669"/>
    <property type="project" value="InterPro"/>
</dbReference>
<feature type="transmembrane region" description="Helical" evidence="9">
    <location>
        <begin position="324"/>
        <end position="350"/>
    </location>
</feature>
<feature type="disulfide bond" evidence="7">
    <location>
        <begin position="90"/>
        <end position="104"/>
    </location>
</feature>
<keyword evidence="3 9" id="KW-0812">Transmembrane</keyword>
<feature type="transmembrane region" description="Helical" evidence="9">
    <location>
        <begin position="429"/>
        <end position="453"/>
    </location>
</feature>
<evidence type="ECO:0000313" key="12">
    <source>
        <dbReference type="EMBL" id="CAF1077956.1"/>
    </source>
</evidence>